<dbReference type="Proteomes" id="UP001652625">
    <property type="component" value="Chromosome 06"/>
</dbReference>
<protein>
    <submittedName>
        <fullName evidence="3">Uncharacterized protein LOC101236738</fullName>
    </submittedName>
</protein>
<organism evidence="2 3">
    <name type="scientific">Hydra vulgaris</name>
    <name type="common">Hydra</name>
    <name type="synonym">Hydra attenuata</name>
    <dbReference type="NCBI Taxonomy" id="6087"/>
    <lineage>
        <taxon>Eukaryota</taxon>
        <taxon>Metazoa</taxon>
        <taxon>Cnidaria</taxon>
        <taxon>Hydrozoa</taxon>
        <taxon>Hydroidolina</taxon>
        <taxon>Anthoathecata</taxon>
        <taxon>Aplanulata</taxon>
        <taxon>Hydridae</taxon>
        <taxon>Hydra</taxon>
    </lineage>
</organism>
<dbReference type="RefSeq" id="XP_065655852.1">
    <property type="nucleotide sequence ID" value="XM_065799780.1"/>
</dbReference>
<feature type="transmembrane region" description="Helical" evidence="1">
    <location>
        <begin position="128"/>
        <end position="146"/>
    </location>
</feature>
<evidence type="ECO:0000256" key="1">
    <source>
        <dbReference type="SAM" id="Phobius"/>
    </source>
</evidence>
<name>A0ABM4C2S2_HYDVU</name>
<keyword evidence="1" id="KW-0472">Membrane</keyword>
<accession>A0ABM4C2S2</accession>
<evidence type="ECO:0000313" key="2">
    <source>
        <dbReference type="Proteomes" id="UP001652625"/>
    </source>
</evidence>
<keyword evidence="2" id="KW-1185">Reference proteome</keyword>
<evidence type="ECO:0000313" key="3">
    <source>
        <dbReference type="RefSeq" id="XP_065655852.1"/>
    </source>
</evidence>
<sequence length="349" mass="40316">MPMRLRNGRFYEAFESEHIMLRDGKVVESLQSVIFNKLYVISFQGEIGFSNNYCEAMYNKFAINMSNFAQKDQQLTIHLNPQSNTANKHKQMYTIANVIKNCGFFTSENISWCTLVSFLYFIRFLVKVVWYVVSMVLVVYLLYSLTHRSPKLPHPSEFGLKSGHEVYLKPNKEIFAWHVMPKTAQLVKASPSYSDNSSVVLHIRNQGVIDSHNRIDVFRFLASFGYHVLVPIETNSFDQILEAWITVFKNAAMDAHKYLWVDRTDISVVKKLMQEACQLGFPPSGVVVETKKTEVSSTHNMEVWTEECKERQFNFLRCPITSHSVAVKKQEILSCMDLISANTHFSARY</sequence>
<gene>
    <name evidence="3" type="primary">LOC101236738</name>
</gene>
<dbReference type="GeneID" id="101236738"/>
<reference evidence="3" key="1">
    <citation type="submission" date="2025-08" db="UniProtKB">
        <authorList>
            <consortium name="RefSeq"/>
        </authorList>
    </citation>
    <scope>IDENTIFICATION</scope>
</reference>
<proteinExistence type="predicted"/>
<keyword evidence="1" id="KW-0812">Transmembrane</keyword>
<keyword evidence="1" id="KW-1133">Transmembrane helix</keyword>